<dbReference type="Proteomes" id="UP000000391">
    <property type="component" value="Chromosome"/>
</dbReference>
<dbReference type="PANTHER" id="PTHR40700:SF1">
    <property type="entry name" value="DUF63 DOMAIN-CONTAINING PROTEIN"/>
    <property type="match status" value="1"/>
</dbReference>
<gene>
    <name evidence="2" type="ordered locus">Metev_0563</name>
</gene>
<evidence type="ECO:0000256" key="1">
    <source>
        <dbReference type="SAM" id="Phobius"/>
    </source>
</evidence>
<keyword evidence="1" id="KW-0472">Membrane</keyword>
<accession>D7E8D2</accession>
<feature type="transmembrane region" description="Helical" evidence="1">
    <location>
        <begin position="227"/>
        <end position="247"/>
    </location>
</feature>
<feature type="transmembrane region" description="Helical" evidence="1">
    <location>
        <begin position="31"/>
        <end position="48"/>
    </location>
</feature>
<protein>
    <recommendedName>
        <fullName evidence="4">DUF63 family protein</fullName>
    </recommendedName>
</protein>
<dbReference type="PANTHER" id="PTHR40700">
    <property type="entry name" value="HYPOTHETICAL MEMBRANE PROTEIN, CONSERVED, DUF63 FAMILY"/>
    <property type="match status" value="1"/>
</dbReference>
<dbReference type="AlphaFoldDB" id="D7E8D2"/>
<dbReference type="KEGG" id="mev:Metev_0563"/>
<dbReference type="OrthoDB" id="84937at2157"/>
<reference evidence="2 3" key="1">
    <citation type="submission" date="2010-06" db="EMBL/GenBank/DDBJ databases">
        <title>Complete sequence chromosome of Methanohalobium evestigatum Z-7303.</title>
        <authorList>
            <consortium name="US DOE Joint Genome Institute"/>
            <person name="Lucas S."/>
            <person name="Copeland A."/>
            <person name="Lapidus A."/>
            <person name="Cheng J.-F."/>
            <person name="Bruce D."/>
            <person name="Goodwin L."/>
            <person name="Pitluck S."/>
            <person name="Saunders E."/>
            <person name="Detter J.C."/>
            <person name="Han C."/>
            <person name="Tapia R."/>
            <person name="Land M."/>
            <person name="Hauser L."/>
            <person name="Kyrpides N."/>
            <person name="Mikhailova N."/>
            <person name="Sieprawska-Lupa M."/>
            <person name="Whitman W.B."/>
            <person name="Anderson I."/>
            <person name="Woyke T."/>
        </authorList>
    </citation>
    <scope>NUCLEOTIDE SEQUENCE [LARGE SCALE GENOMIC DNA]</scope>
    <source>
        <strain evidence="3">ATCC BAA-1072 / DSM 3721 / NBRC 107634 / OCM 161 / Z-7303</strain>
    </source>
</reference>
<feature type="transmembrane region" description="Helical" evidence="1">
    <location>
        <begin position="184"/>
        <end position="207"/>
    </location>
</feature>
<keyword evidence="3" id="KW-1185">Reference proteome</keyword>
<dbReference type="GeneID" id="9346185"/>
<evidence type="ECO:0008006" key="4">
    <source>
        <dbReference type="Google" id="ProtNLM"/>
    </source>
</evidence>
<name>D7E8D2_METEZ</name>
<organism evidence="2 3">
    <name type="scientific">Methanohalobium evestigatum (strain ATCC BAA-1072 / DSM 3721 / NBRC 107634 / OCM 161 / Z-7303)</name>
    <dbReference type="NCBI Taxonomy" id="644295"/>
    <lineage>
        <taxon>Archaea</taxon>
        <taxon>Methanobacteriati</taxon>
        <taxon>Methanobacteriota</taxon>
        <taxon>Stenosarchaea group</taxon>
        <taxon>Methanomicrobia</taxon>
        <taxon>Methanosarcinales</taxon>
        <taxon>Methanosarcinaceae</taxon>
        <taxon>Methanohalobium</taxon>
    </lineage>
</organism>
<dbReference type="EMBL" id="CP002069">
    <property type="protein sequence ID" value="ADI73474.1"/>
    <property type="molecule type" value="Genomic_DNA"/>
</dbReference>
<dbReference type="STRING" id="644295.Metev_0563"/>
<feature type="transmembrane region" description="Helical" evidence="1">
    <location>
        <begin position="123"/>
        <end position="145"/>
    </location>
</feature>
<feature type="transmembrane region" description="Helical" evidence="1">
    <location>
        <begin position="151"/>
        <end position="172"/>
    </location>
</feature>
<dbReference type="HOGENOM" id="CLU_086260_0_0_2"/>
<dbReference type="Pfam" id="PF01889">
    <property type="entry name" value="DUF63"/>
    <property type="match status" value="1"/>
</dbReference>
<proteinExistence type="predicted"/>
<keyword evidence="1" id="KW-1133">Transmembrane helix</keyword>
<feature type="transmembrane region" description="Helical" evidence="1">
    <location>
        <begin position="259"/>
        <end position="277"/>
    </location>
</feature>
<feature type="transmembrane region" description="Helical" evidence="1">
    <location>
        <begin position="60"/>
        <end position="77"/>
    </location>
</feature>
<feature type="transmembrane region" description="Helical" evidence="1">
    <location>
        <begin position="89"/>
        <end position="111"/>
    </location>
</feature>
<evidence type="ECO:0000313" key="2">
    <source>
        <dbReference type="EMBL" id="ADI73474.1"/>
    </source>
</evidence>
<evidence type="ECO:0000313" key="3">
    <source>
        <dbReference type="Proteomes" id="UP000000391"/>
    </source>
</evidence>
<sequence>MNSFIDNIWEFIQNYYIDPIIFDTGYNPVNTITWAIFLGIFLFGVIKLFKRLNISVDDRFILSIIPFILAGSSLRVVEDAGIFNAPVNYLLITPIIYFLVFAIVILTLVVSKWLYNKEFIKDYHILVASIGSLWFIFNVSILLYFENVVNLYVPYFVIGAATLLVFIVYKILKYSGLDILSTNLNFAIMWAHLLDASSTIVGIDLLGYHEKHVVPSYLIELTNTATVMYPLKILIFIPVLYILDSYFNEDRESRNLKTFVKIVILILGLAPACRNTIRMTLGI</sequence>
<dbReference type="InterPro" id="IPR002749">
    <property type="entry name" value="DUF63"/>
</dbReference>
<dbReference type="RefSeq" id="WP_013194042.1">
    <property type="nucleotide sequence ID" value="NC_014253.1"/>
</dbReference>
<keyword evidence="1" id="KW-0812">Transmembrane</keyword>